<dbReference type="InterPro" id="IPR036396">
    <property type="entry name" value="Cyt_P450_sf"/>
</dbReference>
<dbReference type="EMBL" id="JAQQWP010000009">
    <property type="protein sequence ID" value="KAK8101524.1"/>
    <property type="molecule type" value="Genomic_DNA"/>
</dbReference>
<evidence type="ECO:0000313" key="9">
    <source>
        <dbReference type="Proteomes" id="UP001392437"/>
    </source>
</evidence>
<evidence type="ECO:0000256" key="4">
    <source>
        <dbReference type="ARBA" id="ARBA00022723"/>
    </source>
</evidence>
<dbReference type="PANTHER" id="PTHR24305:SF210">
    <property type="entry name" value="CYTOCHROME P450 MONOOXYGENASE ASQL-RELATED"/>
    <property type="match status" value="1"/>
</dbReference>
<feature type="transmembrane region" description="Helical" evidence="7">
    <location>
        <begin position="20"/>
        <end position="39"/>
    </location>
</feature>
<dbReference type="InterPro" id="IPR002401">
    <property type="entry name" value="Cyt_P450_E_grp-I"/>
</dbReference>
<comment type="caution">
    <text evidence="8">The sequence shown here is derived from an EMBL/GenBank/DDBJ whole genome shotgun (WGS) entry which is preliminary data.</text>
</comment>
<dbReference type="Proteomes" id="UP001392437">
    <property type="component" value="Unassembled WGS sequence"/>
</dbReference>
<keyword evidence="7" id="KW-0472">Membrane</keyword>
<evidence type="ECO:0000256" key="7">
    <source>
        <dbReference type="SAM" id="Phobius"/>
    </source>
</evidence>
<dbReference type="InterPro" id="IPR050121">
    <property type="entry name" value="Cytochrome_P450_monoxygenase"/>
</dbReference>
<dbReference type="PANTHER" id="PTHR24305">
    <property type="entry name" value="CYTOCHROME P450"/>
    <property type="match status" value="1"/>
</dbReference>
<organism evidence="8 9">
    <name type="scientific">Apiospora kogelbergensis</name>
    <dbReference type="NCBI Taxonomy" id="1337665"/>
    <lineage>
        <taxon>Eukaryota</taxon>
        <taxon>Fungi</taxon>
        <taxon>Dikarya</taxon>
        <taxon>Ascomycota</taxon>
        <taxon>Pezizomycotina</taxon>
        <taxon>Sordariomycetes</taxon>
        <taxon>Xylariomycetidae</taxon>
        <taxon>Amphisphaeriales</taxon>
        <taxon>Apiosporaceae</taxon>
        <taxon>Apiospora</taxon>
    </lineage>
</organism>
<protein>
    <recommendedName>
        <fullName evidence="10">Cytochrome P450</fullName>
    </recommendedName>
</protein>
<reference evidence="8 9" key="1">
    <citation type="submission" date="2023-01" db="EMBL/GenBank/DDBJ databases">
        <title>Analysis of 21 Apiospora genomes using comparative genomics revels a genus with tremendous synthesis potential of carbohydrate active enzymes and secondary metabolites.</title>
        <authorList>
            <person name="Sorensen T."/>
        </authorList>
    </citation>
    <scope>NUCLEOTIDE SEQUENCE [LARGE SCALE GENOMIC DNA]</scope>
    <source>
        <strain evidence="8 9">CBS 117206</strain>
    </source>
</reference>
<evidence type="ECO:0008006" key="10">
    <source>
        <dbReference type="Google" id="ProtNLM"/>
    </source>
</evidence>
<feature type="binding site" description="axial binding residue" evidence="6">
    <location>
        <position position="463"/>
    </location>
    <ligand>
        <name>heme</name>
        <dbReference type="ChEBI" id="CHEBI:30413"/>
    </ligand>
    <ligandPart>
        <name>Fe</name>
        <dbReference type="ChEBI" id="CHEBI:18248"/>
    </ligandPart>
</feature>
<dbReference type="InterPro" id="IPR001128">
    <property type="entry name" value="Cyt_P450"/>
</dbReference>
<evidence type="ECO:0000256" key="5">
    <source>
        <dbReference type="ARBA" id="ARBA00023004"/>
    </source>
</evidence>
<dbReference type="AlphaFoldDB" id="A0AAW0QQQ3"/>
<keyword evidence="5 6" id="KW-0408">Iron</keyword>
<dbReference type="GO" id="GO:0005506">
    <property type="term" value="F:iron ion binding"/>
    <property type="evidence" value="ECO:0007669"/>
    <property type="project" value="InterPro"/>
</dbReference>
<keyword evidence="9" id="KW-1185">Reference proteome</keyword>
<dbReference type="Gene3D" id="1.10.630.10">
    <property type="entry name" value="Cytochrome P450"/>
    <property type="match status" value="1"/>
</dbReference>
<evidence type="ECO:0000313" key="8">
    <source>
        <dbReference type="EMBL" id="KAK8101524.1"/>
    </source>
</evidence>
<proteinExistence type="inferred from homology"/>
<accession>A0AAW0QQQ3</accession>
<dbReference type="GO" id="GO:0020037">
    <property type="term" value="F:heme binding"/>
    <property type="evidence" value="ECO:0007669"/>
    <property type="project" value="InterPro"/>
</dbReference>
<sequence length="520" mass="58799">MFPAIESWDDAKALSFTEMLVVLPSLTYTVVWVIYTTWFHPLSRYPGPRLAAITNFWYAWAWTSGRWPIIAKEAHDKYGELSRNYDMKLFVKQALSLGDIVRIAPNDLSFITPQAYRDIYGQPQKGRKLFPKPLIFWKTINEPGMTHITDVDKAAKHRELLSPGFNPRALRNQESVIHHYADLFVDTLRRLSAGEHKEVDIGDAFNWVTFDILGELAFGESFNAVKNAKTHFWTSVVTEANFIQILPGLLIRLPILKLLSPWFMTKEQAAVYDMHRNLTMEKTRKRIRLGNAEGKADFFSHVLKGELTEEELASHASVFMVAGGETTSVVLTGAATFLAQNRRCFEKLRDEVLAAFGSTGGQGIDGEATARLPYLKAVVEESVRLFPPVSGFPRVSPGETVDGAYIPAGVVVLADTRTMARDPRNFGPDPDEFRPERWIDPKDKDAMNRKLTNLGFVPGPRGCLGLNMAQVEMRIILAKLVYAFDWELVGADGLDLVRKQRQMVMTTRPRILARFHPRQT</sequence>
<keyword evidence="4 6" id="KW-0479">Metal-binding</keyword>
<dbReference type="PRINTS" id="PR00463">
    <property type="entry name" value="EP450I"/>
</dbReference>
<name>A0AAW0QQQ3_9PEZI</name>
<keyword evidence="7" id="KW-0812">Transmembrane</keyword>
<gene>
    <name evidence="8" type="ORF">PG999_011898</name>
</gene>
<dbReference type="Pfam" id="PF00067">
    <property type="entry name" value="p450"/>
    <property type="match status" value="1"/>
</dbReference>
<evidence type="ECO:0000256" key="6">
    <source>
        <dbReference type="PIRSR" id="PIRSR602401-1"/>
    </source>
</evidence>
<evidence type="ECO:0000256" key="1">
    <source>
        <dbReference type="ARBA" id="ARBA00001971"/>
    </source>
</evidence>
<evidence type="ECO:0000256" key="3">
    <source>
        <dbReference type="ARBA" id="ARBA00022617"/>
    </source>
</evidence>
<dbReference type="PRINTS" id="PR00385">
    <property type="entry name" value="P450"/>
</dbReference>
<dbReference type="GO" id="GO:0016705">
    <property type="term" value="F:oxidoreductase activity, acting on paired donors, with incorporation or reduction of molecular oxygen"/>
    <property type="evidence" value="ECO:0007669"/>
    <property type="project" value="InterPro"/>
</dbReference>
<comment type="cofactor">
    <cofactor evidence="1 6">
        <name>heme</name>
        <dbReference type="ChEBI" id="CHEBI:30413"/>
    </cofactor>
</comment>
<dbReference type="SUPFAM" id="SSF48264">
    <property type="entry name" value="Cytochrome P450"/>
    <property type="match status" value="1"/>
</dbReference>
<keyword evidence="7" id="KW-1133">Transmembrane helix</keyword>
<keyword evidence="3 6" id="KW-0349">Heme</keyword>
<dbReference type="CDD" id="cd11058">
    <property type="entry name" value="CYP60B-like"/>
    <property type="match status" value="1"/>
</dbReference>
<comment type="similarity">
    <text evidence="2">Belongs to the cytochrome P450 family.</text>
</comment>
<dbReference type="GO" id="GO:0004497">
    <property type="term" value="F:monooxygenase activity"/>
    <property type="evidence" value="ECO:0007669"/>
    <property type="project" value="InterPro"/>
</dbReference>
<evidence type="ECO:0000256" key="2">
    <source>
        <dbReference type="ARBA" id="ARBA00010617"/>
    </source>
</evidence>